<evidence type="ECO:0000313" key="4">
    <source>
        <dbReference type="EMBL" id="CAK9065467.1"/>
    </source>
</evidence>
<sequence>RVRLTAASANIAGANVVEDQWGNYAPYLRREVVLAAGDPSAMGADGQSLGVHVREVYKNEDALRARWDPSSKHADANGYVMGPDISTFAEQVDAMEASRAYEANVAAAEVTKAMLAFRQALFGQLREASEMRQDADKAVEDLMTGQRTDLEGVLLATQKADTAFQLLQQMRNKVMEAYQEVQQMHALAQRWRVMCAWNAPGSDGVETASKQPKERLRQVAGYLGRLGTIEKLLVASVVIIVAMTFFLVSQYASRTAVVPAAMVGDPAQMSRALATLEGQGIRAETN</sequence>
<evidence type="ECO:0000256" key="3">
    <source>
        <dbReference type="SAM" id="Phobius"/>
    </source>
</evidence>
<accession>A0ABP0NQP9</accession>
<gene>
    <name evidence="4" type="ORF">SCF082_LOCUS33494</name>
</gene>
<comment type="subcellular location">
    <subcellularLocation>
        <location evidence="1">Bacterial flagellum basal body</location>
    </subcellularLocation>
</comment>
<name>A0ABP0NQP9_9DINO</name>
<keyword evidence="2" id="KW-0975">Bacterial flagellum</keyword>
<dbReference type="PRINTS" id="PR01006">
    <property type="entry name" value="FLGHOOKFLIE"/>
</dbReference>
<feature type="transmembrane region" description="Helical" evidence="3">
    <location>
        <begin position="232"/>
        <end position="252"/>
    </location>
</feature>
<keyword evidence="4" id="KW-0969">Cilium</keyword>
<evidence type="ECO:0000256" key="2">
    <source>
        <dbReference type="ARBA" id="ARBA00023143"/>
    </source>
</evidence>
<reference evidence="4 5" key="1">
    <citation type="submission" date="2024-02" db="EMBL/GenBank/DDBJ databases">
        <authorList>
            <person name="Chen Y."/>
            <person name="Shah S."/>
            <person name="Dougan E. K."/>
            <person name="Thang M."/>
            <person name="Chan C."/>
        </authorList>
    </citation>
    <scope>NUCLEOTIDE SEQUENCE [LARGE SCALE GENOMIC DNA]</scope>
</reference>
<protein>
    <submittedName>
        <fullName evidence="4">Flagellar basal-body rod protein FlgC</fullName>
    </submittedName>
</protein>
<feature type="non-terminal residue" evidence="4">
    <location>
        <position position="1"/>
    </location>
</feature>
<dbReference type="InterPro" id="IPR001624">
    <property type="entry name" value="FliE"/>
</dbReference>
<proteinExistence type="inferred from homology"/>
<keyword evidence="3" id="KW-0812">Transmembrane</keyword>
<dbReference type="EMBL" id="CAXAMM010029864">
    <property type="protein sequence ID" value="CAK9065467.1"/>
    <property type="molecule type" value="Genomic_DNA"/>
</dbReference>
<keyword evidence="4" id="KW-0282">Flagellum</keyword>
<dbReference type="PANTHER" id="PTHR34653">
    <property type="match status" value="1"/>
</dbReference>
<feature type="non-terminal residue" evidence="4">
    <location>
        <position position="286"/>
    </location>
</feature>
<dbReference type="PANTHER" id="PTHR34653:SF1">
    <property type="entry name" value="FLAGELLAR HOOK-BASAL BODY COMPLEX PROTEIN FLIE"/>
    <property type="match status" value="1"/>
</dbReference>
<keyword evidence="4" id="KW-0966">Cell projection</keyword>
<keyword evidence="3" id="KW-0472">Membrane</keyword>
<evidence type="ECO:0000313" key="5">
    <source>
        <dbReference type="Proteomes" id="UP001642464"/>
    </source>
</evidence>
<dbReference type="HAMAP" id="MF_00724">
    <property type="entry name" value="FliE"/>
    <property type="match status" value="1"/>
</dbReference>
<dbReference type="Proteomes" id="UP001642464">
    <property type="component" value="Unassembled WGS sequence"/>
</dbReference>
<dbReference type="Pfam" id="PF02049">
    <property type="entry name" value="FliE"/>
    <property type="match status" value="1"/>
</dbReference>
<evidence type="ECO:0000256" key="1">
    <source>
        <dbReference type="ARBA" id="ARBA00004117"/>
    </source>
</evidence>
<keyword evidence="3" id="KW-1133">Transmembrane helix</keyword>
<organism evidence="4 5">
    <name type="scientific">Durusdinium trenchii</name>
    <dbReference type="NCBI Taxonomy" id="1381693"/>
    <lineage>
        <taxon>Eukaryota</taxon>
        <taxon>Sar</taxon>
        <taxon>Alveolata</taxon>
        <taxon>Dinophyceae</taxon>
        <taxon>Suessiales</taxon>
        <taxon>Symbiodiniaceae</taxon>
        <taxon>Durusdinium</taxon>
    </lineage>
</organism>
<comment type="caution">
    <text evidence="4">The sequence shown here is derived from an EMBL/GenBank/DDBJ whole genome shotgun (WGS) entry which is preliminary data.</text>
</comment>
<keyword evidence="5" id="KW-1185">Reference proteome</keyword>